<sequence>MLWKSLAGRCIYRSDNMRVFDNYFFRWLKFNSNAFQSLLNKHAPHRPALNYVKALTFAARQLPGDTCMLGLGGASVAHTLAPRLHSGTLTAVEMNAEVIDVATHYFMVDKLKNLVIVHDEAHHFIKHCQQNFKHLLIDISDANSFPSSCNNKEFFIHCARLISNQGILAINIANAYEHQAIFSMLQQQFGNNIITIPVKRCVNIIFIATFKDNFNHLIHYFKNTKEVKQLIWDKKWGCMANLRYGTFF</sequence>
<name>A0A378I2P2_9GAMM</name>
<dbReference type="Gene3D" id="3.40.50.150">
    <property type="entry name" value="Vaccinia Virus protein VP39"/>
    <property type="match status" value="1"/>
</dbReference>
<protein>
    <submittedName>
        <fullName evidence="1">Spermidine synthase</fullName>
    </submittedName>
</protein>
<dbReference type="InterPro" id="IPR029063">
    <property type="entry name" value="SAM-dependent_MTases_sf"/>
</dbReference>
<dbReference type="Proteomes" id="UP000254968">
    <property type="component" value="Unassembled WGS sequence"/>
</dbReference>
<proteinExistence type="predicted"/>
<evidence type="ECO:0000313" key="2">
    <source>
        <dbReference type="Proteomes" id="UP000254968"/>
    </source>
</evidence>
<dbReference type="Pfam" id="PF01564">
    <property type="entry name" value="Spermine_synth"/>
    <property type="match status" value="1"/>
</dbReference>
<dbReference type="AlphaFoldDB" id="A0A378I2P2"/>
<dbReference type="SUPFAM" id="SSF53335">
    <property type="entry name" value="S-adenosyl-L-methionine-dependent methyltransferases"/>
    <property type="match status" value="1"/>
</dbReference>
<keyword evidence="2" id="KW-1185">Reference proteome</keyword>
<accession>A0A378I2P2</accession>
<evidence type="ECO:0000313" key="1">
    <source>
        <dbReference type="EMBL" id="STX29263.1"/>
    </source>
</evidence>
<dbReference type="RefSeq" id="WP_115302949.1">
    <property type="nucleotide sequence ID" value="NZ_CAAAHO010000007.1"/>
</dbReference>
<reference evidence="1 2" key="1">
    <citation type="submission" date="2018-06" db="EMBL/GenBank/DDBJ databases">
        <authorList>
            <consortium name="Pathogen Informatics"/>
            <person name="Doyle S."/>
        </authorList>
    </citation>
    <scope>NUCLEOTIDE SEQUENCE [LARGE SCALE GENOMIC DNA]</scope>
    <source>
        <strain evidence="1 2">NCTC13315</strain>
    </source>
</reference>
<dbReference type="EMBL" id="UGNV01000001">
    <property type="protein sequence ID" value="STX29263.1"/>
    <property type="molecule type" value="Genomic_DNA"/>
</dbReference>
<organism evidence="1 2">
    <name type="scientific">Legionella beliardensis</name>
    <dbReference type="NCBI Taxonomy" id="91822"/>
    <lineage>
        <taxon>Bacteria</taxon>
        <taxon>Pseudomonadati</taxon>
        <taxon>Pseudomonadota</taxon>
        <taxon>Gammaproteobacteria</taxon>
        <taxon>Legionellales</taxon>
        <taxon>Legionellaceae</taxon>
        <taxon>Legionella</taxon>
    </lineage>
</organism>
<gene>
    <name evidence="1" type="ORF">NCTC13315_01801</name>
</gene>
<dbReference type="OrthoDB" id="5647652at2"/>